<dbReference type="InterPro" id="IPR011042">
    <property type="entry name" value="6-blade_b-propeller_TolB-like"/>
</dbReference>
<organism evidence="1 2">
    <name type="scientific">Antribacter soli</name>
    <dbReference type="NCBI Taxonomy" id="2910976"/>
    <lineage>
        <taxon>Bacteria</taxon>
        <taxon>Bacillati</taxon>
        <taxon>Actinomycetota</taxon>
        <taxon>Actinomycetes</taxon>
        <taxon>Micrococcales</taxon>
        <taxon>Promicromonosporaceae</taxon>
        <taxon>Antribacter</taxon>
    </lineage>
</organism>
<dbReference type="AlphaFoldDB" id="A0AA41QD71"/>
<dbReference type="Gene3D" id="2.120.10.30">
    <property type="entry name" value="TolB, C-terminal domain"/>
    <property type="match status" value="1"/>
</dbReference>
<dbReference type="RefSeq" id="WP_236087706.1">
    <property type="nucleotide sequence ID" value="NZ_JAKGSG010000011.1"/>
</dbReference>
<accession>A0AA41QD71</accession>
<sequence length="339" mass="35806">MTVRARVAVFAVLVIVVLTAVAGFATAELRRSQAERSAPSDVATTMPDAVTGPRLVFRSTAPGDLYGLVAAVPLDDLAGPRAVASVACDRVDATDDAAVCLRTVRGVVTTFEAQVLDAAWQVTESWPLPGVPSRTRFSPDGTLVSTTSFVTGHSYATTGFSTETVVRTADGADPVNLEDFALFVDGAPAAPVDRNVWGVTFVDDTSFYATVQSRSLGRTWLVRGDLAARTLTTVLDGVECPSLSPDGTRIAFKHDTDPGTGFRWAPAVLDVATLDVTVLEAETRDVDDQIAWLDDETLLYGLPRADQPGLTDVWSLPADGSGTPEVAVPEAWSPAVVRG</sequence>
<evidence type="ECO:0008006" key="3">
    <source>
        <dbReference type="Google" id="ProtNLM"/>
    </source>
</evidence>
<reference evidence="1" key="1">
    <citation type="submission" date="2022-01" db="EMBL/GenBank/DDBJ databases">
        <title>Antribacter sp. nov., isolated from Guizhou of China.</title>
        <authorList>
            <person name="Chengliang C."/>
            <person name="Ya Z."/>
        </authorList>
    </citation>
    <scope>NUCLEOTIDE SEQUENCE</scope>
    <source>
        <strain evidence="1">KLBMP 9083</strain>
    </source>
</reference>
<gene>
    <name evidence="1" type="ORF">L1785_03290</name>
</gene>
<dbReference type="SUPFAM" id="SSF82171">
    <property type="entry name" value="DPP6 N-terminal domain-like"/>
    <property type="match status" value="1"/>
</dbReference>
<dbReference type="EMBL" id="JAKGSG010000011">
    <property type="protein sequence ID" value="MCF4119994.1"/>
    <property type="molecule type" value="Genomic_DNA"/>
</dbReference>
<dbReference type="Proteomes" id="UP001165405">
    <property type="component" value="Unassembled WGS sequence"/>
</dbReference>
<keyword evidence="2" id="KW-1185">Reference proteome</keyword>
<proteinExistence type="predicted"/>
<comment type="caution">
    <text evidence="1">The sequence shown here is derived from an EMBL/GenBank/DDBJ whole genome shotgun (WGS) entry which is preliminary data.</text>
</comment>
<evidence type="ECO:0000313" key="1">
    <source>
        <dbReference type="EMBL" id="MCF4119994.1"/>
    </source>
</evidence>
<name>A0AA41QD71_9MICO</name>
<dbReference type="Pfam" id="PF07676">
    <property type="entry name" value="PD40"/>
    <property type="match status" value="1"/>
</dbReference>
<dbReference type="InterPro" id="IPR011659">
    <property type="entry name" value="WD40"/>
</dbReference>
<protein>
    <recommendedName>
        <fullName evidence="3">TolB-like translocation protein</fullName>
    </recommendedName>
</protein>
<evidence type="ECO:0000313" key="2">
    <source>
        <dbReference type="Proteomes" id="UP001165405"/>
    </source>
</evidence>